<feature type="compositionally biased region" description="Basic and acidic residues" evidence="6">
    <location>
        <begin position="347"/>
        <end position="359"/>
    </location>
</feature>
<dbReference type="InterPro" id="IPR000008">
    <property type="entry name" value="C2_dom"/>
</dbReference>
<dbReference type="HOGENOM" id="CLU_016828_0_0_1"/>
<dbReference type="AlphaFoldDB" id="T1JBB1"/>
<sequence length="499" mass="56821">MWSPTHVQVVVHRARNLTIKGKNGTNDAFVTIQLGKEKFQTSVKEKTDNPEWNEECELTIPDGNTSCVVLTALHRNFVGLDKFLGQTQIPLNDLFTSIYERSKNRWYPLEAKKGKTSDKKRGELEVRITFTVKSVTGSLMDLSKKPKKINSLPVKMVQSVGGSLMNLAGKDRKMPHFPFKTLANYGHKLSEKFPKRKSSKIKDEFRDTDSVPSSQDQGSTFDSDDEQYAFGLDPLPDEMPTDYEEESRVSKTNHLLEEDYCMKKEAPSAFMESPIRSELKSSSISEETKFVKPPADRERRRSIPILPQLVESPLENEESAKPKWNKRLRKMKISRSNPRRHTIQALDLKEDLSDSEVKSKVVSSLTPPPPTSMPTRPTPPPRSTSNNFATKTVESRQATSPFVKPDDLNSPLKKKGNEGKLCLESSKLLSNMPKEKLAMFEKMSKEDLVELIVCQQSSIDRHLKQIRDLEDYIDDLLVRVMETQPRLLQNPFKISPSIR</sequence>
<dbReference type="Proteomes" id="UP000014500">
    <property type="component" value="Unassembled WGS sequence"/>
</dbReference>
<feature type="compositionally biased region" description="Basic and acidic residues" evidence="6">
    <location>
        <begin position="200"/>
        <end position="209"/>
    </location>
</feature>
<dbReference type="Pfam" id="PF09457">
    <property type="entry name" value="RBD-FIP"/>
    <property type="match status" value="1"/>
</dbReference>
<comment type="subcellular location">
    <subcellularLocation>
        <location evidence="1">Recycling endosome</location>
    </subcellularLocation>
</comment>
<evidence type="ECO:0000256" key="5">
    <source>
        <dbReference type="ARBA" id="ARBA00022927"/>
    </source>
</evidence>
<feature type="region of interest" description="Disordered" evidence="6">
    <location>
        <begin position="193"/>
        <end position="241"/>
    </location>
</feature>
<evidence type="ECO:0000259" key="8">
    <source>
        <dbReference type="PROSITE" id="PS51511"/>
    </source>
</evidence>
<feature type="domain" description="FIP-RBD" evidence="8">
    <location>
        <begin position="429"/>
        <end position="491"/>
    </location>
</feature>
<dbReference type="Gene3D" id="1.20.5.2440">
    <property type="match status" value="1"/>
</dbReference>
<feature type="compositionally biased region" description="Basic residues" evidence="6">
    <location>
        <begin position="323"/>
        <end position="342"/>
    </location>
</feature>
<feature type="domain" description="C2" evidence="7">
    <location>
        <begin position="1"/>
        <end position="107"/>
    </location>
</feature>
<dbReference type="GO" id="GO:0015031">
    <property type="term" value="P:protein transport"/>
    <property type="evidence" value="ECO:0007669"/>
    <property type="project" value="UniProtKB-KW"/>
</dbReference>
<evidence type="ECO:0000256" key="6">
    <source>
        <dbReference type="SAM" id="MobiDB-lite"/>
    </source>
</evidence>
<dbReference type="OMA" id="PSAFMES"/>
<evidence type="ECO:0000259" key="7">
    <source>
        <dbReference type="PROSITE" id="PS50004"/>
    </source>
</evidence>
<dbReference type="InterPro" id="IPR037789">
    <property type="entry name" value="FIP_classI"/>
</dbReference>
<organism evidence="9 10">
    <name type="scientific">Strigamia maritima</name>
    <name type="common">European centipede</name>
    <name type="synonym">Geophilus maritimus</name>
    <dbReference type="NCBI Taxonomy" id="126957"/>
    <lineage>
        <taxon>Eukaryota</taxon>
        <taxon>Metazoa</taxon>
        <taxon>Ecdysozoa</taxon>
        <taxon>Arthropoda</taxon>
        <taxon>Myriapoda</taxon>
        <taxon>Chilopoda</taxon>
        <taxon>Pleurostigmophora</taxon>
        <taxon>Geophilomorpha</taxon>
        <taxon>Linotaeniidae</taxon>
        <taxon>Strigamia</taxon>
    </lineage>
</organism>
<protein>
    <recommendedName>
        <fullName evidence="11">C2 domain-containing protein</fullName>
    </recommendedName>
</protein>
<dbReference type="SUPFAM" id="SSF49562">
    <property type="entry name" value="C2 domain (Calcium/lipid-binding domain, CaLB)"/>
    <property type="match status" value="1"/>
</dbReference>
<dbReference type="GO" id="GO:0031267">
    <property type="term" value="F:small GTPase binding"/>
    <property type="evidence" value="ECO:0007669"/>
    <property type="project" value="InterPro"/>
</dbReference>
<dbReference type="PhylomeDB" id="T1JBB1"/>
<evidence type="ECO:0008006" key="11">
    <source>
        <dbReference type="Google" id="ProtNLM"/>
    </source>
</evidence>
<evidence type="ECO:0000313" key="10">
    <source>
        <dbReference type="Proteomes" id="UP000014500"/>
    </source>
</evidence>
<feature type="compositionally biased region" description="Basic and acidic residues" evidence="6">
    <location>
        <begin position="286"/>
        <end position="301"/>
    </location>
</feature>
<evidence type="ECO:0000313" key="9">
    <source>
        <dbReference type="EnsemblMetazoa" id="SMAR011051-PA"/>
    </source>
</evidence>
<name>T1JBB1_STRMM</name>
<evidence type="ECO:0000256" key="1">
    <source>
        <dbReference type="ARBA" id="ARBA00004172"/>
    </source>
</evidence>
<feature type="region of interest" description="Disordered" evidence="6">
    <location>
        <begin position="277"/>
        <end position="417"/>
    </location>
</feature>
<keyword evidence="2" id="KW-0813">Transport</keyword>
<evidence type="ECO:0000256" key="3">
    <source>
        <dbReference type="ARBA" id="ARBA00022553"/>
    </source>
</evidence>
<feature type="compositionally biased region" description="Polar residues" evidence="6">
    <location>
        <begin position="210"/>
        <end position="221"/>
    </location>
</feature>
<keyword evidence="5" id="KW-0653">Protein transport</keyword>
<reference evidence="9" key="2">
    <citation type="submission" date="2015-02" db="UniProtKB">
        <authorList>
            <consortium name="EnsemblMetazoa"/>
        </authorList>
    </citation>
    <scope>IDENTIFICATION</scope>
</reference>
<feature type="compositionally biased region" description="Pro residues" evidence="6">
    <location>
        <begin position="366"/>
        <end position="382"/>
    </location>
</feature>
<proteinExistence type="predicted"/>
<dbReference type="Gene3D" id="2.60.40.150">
    <property type="entry name" value="C2 domain"/>
    <property type="match status" value="1"/>
</dbReference>
<dbReference type="SMART" id="SM00239">
    <property type="entry name" value="C2"/>
    <property type="match status" value="1"/>
</dbReference>
<dbReference type="InterPro" id="IPR019018">
    <property type="entry name" value="Rab-bd_FIP-RBD"/>
</dbReference>
<dbReference type="SUPFAM" id="SSF144270">
    <property type="entry name" value="Eferin C-derminal domain-like"/>
    <property type="match status" value="1"/>
</dbReference>
<evidence type="ECO:0000256" key="2">
    <source>
        <dbReference type="ARBA" id="ARBA00022448"/>
    </source>
</evidence>
<dbReference type="InterPro" id="IPR035892">
    <property type="entry name" value="C2_domain_sf"/>
</dbReference>
<keyword evidence="10" id="KW-1185">Reference proteome</keyword>
<dbReference type="PROSITE" id="PS51511">
    <property type="entry name" value="FIP_RBD"/>
    <property type="match status" value="1"/>
</dbReference>
<dbReference type="PANTHER" id="PTHR15746">
    <property type="entry name" value="RAB11-RELATED"/>
    <property type="match status" value="1"/>
</dbReference>
<dbReference type="eggNOG" id="ENOG502QUFJ">
    <property type="taxonomic scope" value="Eukaryota"/>
</dbReference>
<reference evidence="10" key="1">
    <citation type="submission" date="2011-05" db="EMBL/GenBank/DDBJ databases">
        <authorList>
            <person name="Richards S.R."/>
            <person name="Qu J."/>
            <person name="Jiang H."/>
            <person name="Jhangiani S.N."/>
            <person name="Agravi P."/>
            <person name="Goodspeed R."/>
            <person name="Gross S."/>
            <person name="Mandapat C."/>
            <person name="Jackson L."/>
            <person name="Mathew T."/>
            <person name="Pu L."/>
            <person name="Thornton R."/>
            <person name="Saada N."/>
            <person name="Wilczek-Boney K.B."/>
            <person name="Lee S."/>
            <person name="Kovar C."/>
            <person name="Wu Y."/>
            <person name="Scherer S.E."/>
            <person name="Worley K.C."/>
            <person name="Muzny D.M."/>
            <person name="Gibbs R."/>
        </authorList>
    </citation>
    <scope>NUCLEOTIDE SEQUENCE</scope>
    <source>
        <strain evidence="10">Brora</strain>
    </source>
</reference>
<keyword evidence="4" id="KW-0967">Endosome</keyword>
<dbReference type="EnsemblMetazoa" id="SMAR011051-RA">
    <property type="protein sequence ID" value="SMAR011051-PA"/>
    <property type="gene ID" value="SMAR011051"/>
</dbReference>
<dbReference type="Pfam" id="PF00168">
    <property type="entry name" value="C2"/>
    <property type="match status" value="1"/>
</dbReference>
<dbReference type="PROSITE" id="PS50004">
    <property type="entry name" value="C2"/>
    <property type="match status" value="1"/>
</dbReference>
<keyword evidence="3" id="KW-0597">Phosphoprotein</keyword>
<dbReference type="GO" id="GO:0055037">
    <property type="term" value="C:recycling endosome"/>
    <property type="evidence" value="ECO:0007669"/>
    <property type="project" value="UniProtKB-SubCell"/>
</dbReference>
<dbReference type="GO" id="GO:0045055">
    <property type="term" value="P:regulated exocytosis"/>
    <property type="evidence" value="ECO:0007669"/>
    <property type="project" value="TreeGrafter"/>
</dbReference>
<feature type="compositionally biased region" description="Polar residues" evidence="6">
    <location>
        <begin position="386"/>
        <end position="400"/>
    </location>
</feature>
<dbReference type="PANTHER" id="PTHR15746:SF23">
    <property type="entry name" value="RAB11 INTERACTING PROTEIN, ISOFORM A"/>
    <property type="match status" value="1"/>
</dbReference>
<evidence type="ECO:0000256" key="4">
    <source>
        <dbReference type="ARBA" id="ARBA00022753"/>
    </source>
</evidence>
<dbReference type="InterPro" id="IPR037245">
    <property type="entry name" value="FIP-RBD_C_sf"/>
</dbReference>
<dbReference type="EMBL" id="JH432010">
    <property type="status" value="NOT_ANNOTATED_CDS"/>
    <property type="molecule type" value="Genomic_DNA"/>
</dbReference>
<dbReference type="STRING" id="126957.T1JBB1"/>
<accession>T1JBB1</accession>